<keyword evidence="3" id="KW-0813">Transport</keyword>
<dbReference type="InterPro" id="IPR050681">
    <property type="entry name" value="CDF/SLC30A"/>
</dbReference>
<keyword evidence="5 7" id="KW-0472">Membrane</keyword>
<dbReference type="InterPro" id="IPR027469">
    <property type="entry name" value="Cation_efflux_TMD_sf"/>
</dbReference>
<feature type="transmembrane region" description="Helical" evidence="7">
    <location>
        <begin position="122"/>
        <end position="141"/>
    </location>
</feature>
<comment type="subcellular location">
    <subcellularLocation>
        <location evidence="1">Membrane</location>
        <topology evidence="1">Multi-pass membrane protein</topology>
    </subcellularLocation>
</comment>
<dbReference type="PANTHER" id="PTHR11562:SF17">
    <property type="entry name" value="RE54080P-RELATED"/>
    <property type="match status" value="1"/>
</dbReference>
<dbReference type="AlphaFoldDB" id="A0A0G4HTF2"/>
<keyword evidence="3" id="KW-0406">Ion transport</keyword>
<keyword evidence="2 7" id="KW-0812">Transmembrane</keyword>
<keyword evidence="3" id="KW-0864">Zinc transport</keyword>
<name>A0A0G4HTF2_9ALVE</name>
<gene>
    <name evidence="9" type="ORF">Cvel_31437</name>
</gene>
<evidence type="ECO:0000256" key="3">
    <source>
        <dbReference type="ARBA" id="ARBA00022906"/>
    </source>
</evidence>
<dbReference type="GO" id="GO:0005385">
    <property type="term" value="F:zinc ion transmembrane transporter activity"/>
    <property type="evidence" value="ECO:0007669"/>
    <property type="project" value="TreeGrafter"/>
</dbReference>
<dbReference type="GO" id="GO:0005886">
    <property type="term" value="C:plasma membrane"/>
    <property type="evidence" value="ECO:0007669"/>
    <property type="project" value="TreeGrafter"/>
</dbReference>
<feature type="compositionally biased region" description="Basic and acidic residues" evidence="6">
    <location>
        <begin position="382"/>
        <end position="391"/>
    </location>
</feature>
<dbReference type="EMBL" id="CDMZ01003816">
    <property type="protein sequence ID" value="CEM47683.1"/>
    <property type="molecule type" value="Genomic_DNA"/>
</dbReference>
<feature type="compositionally biased region" description="Basic and acidic residues" evidence="6">
    <location>
        <begin position="230"/>
        <end position="240"/>
    </location>
</feature>
<evidence type="ECO:0000259" key="8">
    <source>
        <dbReference type="Pfam" id="PF01545"/>
    </source>
</evidence>
<evidence type="ECO:0000313" key="9">
    <source>
        <dbReference type="EMBL" id="CEM47683.1"/>
    </source>
</evidence>
<keyword evidence="4 7" id="KW-1133">Transmembrane helix</keyword>
<feature type="transmembrane region" description="Helical" evidence="7">
    <location>
        <begin position="56"/>
        <end position="77"/>
    </location>
</feature>
<evidence type="ECO:0000256" key="7">
    <source>
        <dbReference type="SAM" id="Phobius"/>
    </source>
</evidence>
<evidence type="ECO:0000256" key="4">
    <source>
        <dbReference type="ARBA" id="ARBA00022989"/>
    </source>
</evidence>
<feature type="domain" description="Cation efflux protein transmembrane" evidence="8">
    <location>
        <begin position="58"/>
        <end position="340"/>
    </location>
</feature>
<keyword evidence="3" id="KW-0862">Zinc</keyword>
<dbReference type="Pfam" id="PF01545">
    <property type="entry name" value="Cation_efflux"/>
    <property type="match status" value="1"/>
</dbReference>
<evidence type="ECO:0000256" key="5">
    <source>
        <dbReference type="ARBA" id="ARBA00023136"/>
    </source>
</evidence>
<proteinExistence type="predicted"/>
<dbReference type="SUPFAM" id="SSF161111">
    <property type="entry name" value="Cation efflux protein transmembrane domain-like"/>
    <property type="match status" value="1"/>
</dbReference>
<accession>A0A0G4HTF2</accession>
<dbReference type="Gene3D" id="1.20.1510.10">
    <property type="entry name" value="Cation efflux protein transmembrane domain"/>
    <property type="match status" value="1"/>
</dbReference>
<organism evidence="9">
    <name type="scientific">Chromera velia CCMP2878</name>
    <dbReference type="NCBI Taxonomy" id="1169474"/>
    <lineage>
        <taxon>Eukaryota</taxon>
        <taxon>Sar</taxon>
        <taxon>Alveolata</taxon>
        <taxon>Colpodellida</taxon>
        <taxon>Chromeraceae</taxon>
        <taxon>Chromera</taxon>
    </lineage>
</organism>
<dbReference type="PANTHER" id="PTHR11562">
    <property type="entry name" value="CATION EFFLUX PROTEIN/ ZINC TRANSPORTER"/>
    <property type="match status" value="1"/>
</dbReference>
<evidence type="ECO:0000256" key="2">
    <source>
        <dbReference type="ARBA" id="ARBA00022692"/>
    </source>
</evidence>
<feature type="compositionally biased region" description="Low complexity" evidence="6">
    <location>
        <begin position="396"/>
        <end position="407"/>
    </location>
</feature>
<feature type="region of interest" description="Disordered" evidence="6">
    <location>
        <begin position="212"/>
        <end position="246"/>
    </location>
</feature>
<evidence type="ECO:0000256" key="1">
    <source>
        <dbReference type="ARBA" id="ARBA00004141"/>
    </source>
</evidence>
<evidence type="ECO:0000256" key="6">
    <source>
        <dbReference type="SAM" id="MobiDB-lite"/>
    </source>
</evidence>
<feature type="transmembrane region" description="Helical" evidence="7">
    <location>
        <begin position="161"/>
        <end position="181"/>
    </location>
</feature>
<feature type="compositionally biased region" description="Basic residues" evidence="6">
    <location>
        <begin position="216"/>
        <end position="229"/>
    </location>
</feature>
<feature type="region of interest" description="Disordered" evidence="6">
    <location>
        <begin position="1"/>
        <end position="30"/>
    </location>
</feature>
<protein>
    <recommendedName>
        <fullName evidence="8">Cation efflux protein transmembrane domain-containing protein</fullName>
    </recommendedName>
</protein>
<dbReference type="InterPro" id="IPR058533">
    <property type="entry name" value="Cation_efflux_TM"/>
</dbReference>
<sequence>MSSSLEEGGNAKMEIYQQRDPGMQKEKDHSDYGAANLGAASAGGKTDKSMKAATRALKICVCVTLTINVLLFVGFFVSHSLTLLSEGFHMMVDSAMYVAAIASEQVKHKWGPKSRSSQLLDAVCGSAFILCVLATQSSVAYQGVRRLVEPDPTARLEGSMMLFFVGLCCVGNGIILACFVVNRRELGLLGFSASSFQNPLCPCNANAATGGGSSHMHGHSHSHSHGHGHGGHEKETEKGTGGEGASENSCVLLEGGQVTTAASPEGGGRECNWNASGAFLHALCDWAQAMAAYFASGCILVFRLDPADAVKVDAWCCLMTSLLSVIVAGVIACSVCSRLMALATEKEKALSQPLHGDGSCASVEGRPGESLGDCLIQRAESETKTEKDLYGRLRHGGTSSLSTSGASIPPQAHWRTD</sequence>
<reference evidence="9" key="1">
    <citation type="submission" date="2014-11" db="EMBL/GenBank/DDBJ databases">
        <authorList>
            <person name="Otto D Thomas"/>
            <person name="Naeem Raeece"/>
        </authorList>
    </citation>
    <scope>NUCLEOTIDE SEQUENCE</scope>
</reference>
<feature type="region of interest" description="Disordered" evidence="6">
    <location>
        <begin position="382"/>
        <end position="417"/>
    </location>
</feature>
<dbReference type="VEuPathDB" id="CryptoDB:Cvel_31437"/>